<evidence type="ECO:0000313" key="8">
    <source>
        <dbReference type="Proteomes" id="UP000766698"/>
    </source>
</evidence>
<dbReference type="GO" id="GO:0008483">
    <property type="term" value="F:transaminase activity"/>
    <property type="evidence" value="ECO:0007669"/>
    <property type="project" value="UniProtKB-KW"/>
</dbReference>
<evidence type="ECO:0000256" key="1">
    <source>
        <dbReference type="ARBA" id="ARBA00001933"/>
    </source>
</evidence>
<dbReference type="InterPro" id="IPR051326">
    <property type="entry name" value="Kynurenine-oxoglutarate_AT"/>
</dbReference>
<sequence>MSTSITTEPDSQVVGIYQRMTALAAEHSAVNLSQGIPEPVYDAEWRAALAAEVCLAHFQYTPSAGTPGLRESVASLYTDGLPAPVITSGCTESLAAVLLGLADEGCDTVLWLEPFYSYYPGLARLAGMDTRSVPIDLTGTAPRLDMDRLAEELAPLGRRGVLLLNSPHNPTGLVLRRHEWAAVCELVDLHGFHLVIDDVYRDFRYDGPAAPYAALMETGRTTVAGGVSKSYAAAGLRLGWLLTPDRLARRAETAHMHLSNCAPDLLQRAAVRLLAEVDSMRLTHTAQSYRRKRDHLLAALTDSGFTASVPDGGHFVMAVPPADRPWGPEPAVDLLRNTGVCALPLDHFFTRPDAPWLRFSFGVSAGQVEEAAQRLRRARTARNA</sequence>
<comment type="caution">
    <text evidence="7">The sequence shown here is derived from an EMBL/GenBank/DDBJ whole genome shotgun (WGS) entry which is preliminary data.</text>
</comment>
<dbReference type="CDD" id="cd00609">
    <property type="entry name" value="AAT_like"/>
    <property type="match status" value="1"/>
</dbReference>
<name>A0ABR6EFD7_9ACTN</name>
<dbReference type="Gene3D" id="3.40.640.10">
    <property type="entry name" value="Type I PLP-dependent aspartate aminotransferase-like (Major domain)"/>
    <property type="match status" value="1"/>
</dbReference>
<gene>
    <name evidence="7" type="ORF">GL263_10890</name>
</gene>
<evidence type="ECO:0000313" key="7">
    <source>
        <dbReference type="EMBL" id="MBB1244059.1"/>
    </source>
</evidence>
<dbReference type="Proteomes" id="UP000766698">
    <property type="component" value="Unassembled WGS sequence"/>
</dbReference>
<evidence type="ECO:0000256" key="3">
    <source>
        <dbReference type="ARBA" id="ARBA00022679"/>
    </source>
</evidence>
<protein>
    <recommendedName>
        <fullName evidence="5">Aminotransferase</fullName>
        <ecNumber evidence="5">2.6.1.-</ecNumber>
    </recommendedName>
</protein>
<dbReference type="PROSITE" id="PS00105">
    <property type="entry name" value="AA_TRANSFER_CLASS_1"/>
    <property type="match status" value="1"/>
</dbReference>
<dbReference type="InterPro" id="IPR015422">
    <property type="entry name" value="PyrdxlP-dep_Trfase_small"/>
</dbReference>
<dbReference type="PANTHER" id="PTHR43807:SF20">
    <property type="entry name" value="FI04487P"/>
    <property type="match status" value="1"/>
</dbReference>
<dbReference type="InterPro" id="IPR015421">
    <property type="entry name" value="PyrdxlP-dep_Trfase_major"/>
</dbReference>
<evidence type="ECO:0000256" key="5">
    <source>
        <dbReference type="RuleBase" id="RU000481"/>
    </source>
</evidence>
<dbReference type="PANTHER" id="PTHR43807">
    <property type="entry name" value="FI04487P"/>
    <property type="match status" value="1"/>
</dbReference>
<dbReference type="EMBL" id="WMLF01000121">
    <property type="protein sequence ID" value="MBB1244059.1"/>
    <property type="molecule type" value="Genomic_DNA"/>
</dbReference>
<accession>A0ABR6EFD7</accession>
<feature type="domain" description="Aminotransferase class I/classII large" evidence="6">
    <location>
        <begin position="45"/>
        <end position="375"/>
    </location>
</feature>
<keyword evidence="3 5" id="KW-0808">Transferase</keyword>
<reference evidence="8" key="1">
    <citation type="journal article" date="2020" name="Syst. Appl. Microbiol.">
        <title>Streptomyces alkaliterrae sp. nov., isolated from an alkaline soil, and emended descriptions of Streptomyces alkaliphilus, Streptomyces calidiresistens and Streptomyces durbertensis.</title>
        <authorList>
            <person name="Swiecimska M."/>
            <person name="Golinska P."/>
            <person name="Nouioui I."/>
            <person name="Wypij M."/>
            <person name="Rai M."/>
            <person name="Sangal V."/>
            <person name="Goodfellow M."/>
        </authorList>
    </citation>
    <scope>NUCLEOTIDE SEQUENCE [LARGE SCALE GENOMIC DNA]</scope>
    <source>
        <strain evidence="8">DSM 104538</strain>
    </source>
</reference>
<evidence type="ECO:0000259" key="6">
    <source>
        <dbReference type="Pfam" id="PF00155"/>
    </source>
</evidence>
<dbReference type="SUPFAM" id="SSF53383">
    <property type="entry name" value="PLP-dependent transferases"/>
    <property type="match status" value="1"/>
</dbReference>
<dbReference type="RefSeq" id="WP_182855418.1">
    <property type="nucleotide sequence ID" value="NZ_WMLF01000121.1"/>
</dbReference>
<evidence type="ECO:0000256" key="4">
    <source>
        <dbReference type="ARBA" id="ARBA00022898"/>
    </source>
</evidence>
<dbReference type="InterPro" id="IPR015424">
    <property type="entry name" value="PyrdxlP-dep_Trfase"/>
</dbReference>
<comment type="similarity">
    <text evidence="5">Belongs to the class-I pyridoxal-phosphate-dependent aminotransferase family.</text>
</comment>
<dbReference type="Gene3D" id="3.90.1150.10">
    <property type="entry name" value="Aspartate Aminotransferase, domain 1"/>
    <property type="match status" value="1"/>
</dbReference>
<keyword evidence="4" id="KW-0663">Pyridoxal phosphate</keyword>
<organism evidence="7 8">
    <name type="scientific">Streptomyces durbertensis</name>
    <dbReference type="NCBI Taxonomy" id="2448886"/>
    <lineage>
        <taxon>Bacteria</taxon>
        <taxon>Bacillati</taxon>
        <taxon>Actinomycetota</taxon>
        <taxon>Actinomycetes</taxon>
        <taxon>Kitasatosporales</taxon>
        <taxon>Streptomycetaceae</taxon>
        <taxon>Streptomyces</taxon>
    </lineage>
</organism>
<proteinExistence type="inferred from homology"/>
<keyword evidence="8" id="KW-1185">Reference proteome</keyword>
<dbReference type="InterPro" id="IPR004838">
    <property type="entry name" value="NHTrfase_class1_PyrdxlP-BS"/>
</dbReference>
<dbReference type="EC" id="2.6.1.-" evidence="5"/>
<evidence type="ECO:0000256" key="2">
    <source>
        <dbReference type="ARBA" id="ARBA00022576"/>
    </source>
</evidence>
<dbReference type="Pfam" id="PF00155">
    <property type="entry name" value="Aminotran_1_2"/>
    <property type="match status" value="1"/>
</dbReference>
<comment type="cofactor">
    <cofactor evidence="1 5">
        <name>pyridoxal 5'-phosphate</name>
        <dbReference type="ChEBI" id="CHEBI:597326"/>
    </cofactor>
</comment>
<keyword evidence="2 5" id="KW-0032">Aminotransferase</keyword>
<dbReference type="InterPro" id="IPR004839">
    <property type="entry name" value="Aminotransferase_I/II_large"/>
</dbReference>